<dbReference type="EMBL" id="CAFBPA010000009">
    <property type="protein sequence ID" value="CAB4994843.1"/>
    <property type="molecule type" value="Genomic_DNA"/>
</dbReference>
<gene>
    <name evidence="1" type="ORF">UFOPK2310_01099</name>
    <name evidence="2" type="ORF">UFOPK2625_00112</name>
    <name evidence="3" type="ORF">UFOPK4043_00121</name>
    <name evidence="4" type="ORF">UFOPK4092_00559</name>
</gene>
<dbReference type="AlphaFoldDB" id="A0A6J6MYS2"/>
<reference evidence="1" key="1">
    <citation type="submission" date="2020-05" db="EMBL/GenBank/DDBJ databases">
        <authorList>
            <person name="Chiriac C."/>
            <person name="Salcher M."/>
            <person name="Ghai R."/>
            <person name="Kavagutti S V."/>
        </authorList>
    </citation>
    <scope>NUCLEOTIDE SEQUENCE</scope>
</reference>
<evidence type="ECO:0000313" key="2">
    <source>
        <dbReference type="EMBL" id="CAB4693502.1"/>
    </source>
</evidence>
<dbReference type="EMBL" id="CAEZXZ010000008">
    <property type="protein sequence ID" value="CAB4693502.1"/>
    <property type="molecule type" value="Genomic_DNA"/>
</dbReference>
<proteinExistence type="predicted"/>
<dbReference type="Gene3D" id="3.90.550.10">
    <property type="entry name" value="Spore Coat Polysaccharide Biosynthesis Protein SpsA, Chain A"/>
    <property type="match status" value="1"/>
</dbReference>
<sequence length="67" mass="7232">MLTRLYCFAPVKNGMSEASAFPMIDQQGLADLEIIFLNDGSTDGTADAVRRGGGRGRCMKTYSRRGG</sequence>
<dbReference type="EMBL" id="CAFBPJ010000045">
    <property type="protein sequence ID" value="CAB5014244.1"/>
    <property type="molecule type" value="Genomic_DNA"/>
</dbReference>
<organism evidence="1">
    <name type="scientific">freshwater metagenome</name>
    <dbReference type="NCBI Taxonomy" id="449393"/>
    <lineage>
        <taxon>unclassified sequences</taxon>
        <taxon>metagenomes</taxon>
        <taxon>ecological metagenomes</taxon>
    </lineage>
</organism>
<protein>
    <submittedName>
        <fullName evidence="1">Unannotated protein</fullName>
    </submittedName>
</protein>
<dbReference type="InterPro" id="IPR029044">
    <property type="entry name" value="Nucleotide-diphossugar_trans"/>
</dbReference>
<dbReference type="CDD" id="cd00761">
    <property type="entry name" value="Glyco_tranf_GTA_type"/>
    <property type="match status" value="1"/>
</dbReference>
<accession>A0A6J6MYS2</accession>
<evidence type="ECO:0000313" key="3">
    <source>
        <dbReference type="EMBL" id="CAB4994843.1"/>
    </source>
</evidence>
<evidence type="ECO:0000313" key="4">
    <source>
        <dbReference type="EMBL" id="CAB5014244.1"/>
    </source>
</evidence>
<name>A0A6J6MYS2_9ZZZZ</name>
<dbReference type="EMBL" id="CAEZWW010000139">
    <property type="protein sequence ID" value="CAB4678999.1"/>
    <property type="molecule type" value="Genomic_DNA"/>
</dbReference>
<evidence type="ECO:0000313" key="1">
    <source>
        <dbReference type="EMBL" id="CAB4678999.1"/>
    </source>
</evidence>